<dbReference type="InterPro" id="IPR016160">
    <property type="entry name" value="Ald_DH_CS_CYS"/>
</dbReference>
<dbReference type="GO" id="GO:0016620">
    <property type="term" value="F:oxidoreductase activity, acting on the aldehyde or oxo group of donors, NAD or NADP as acceptor"/>
    <property type="evidence" value="ECO:0007669"/>
    <property type="project" value="InterPro"/>
</dbReference>
<dbReference type="RefSeq" id="WP_209344665.1">
    <property type="nucleotide sequence ID" value="NZ_JAGIQL010000185.1"/>
</dbReference>
<dbReference type="InterPro" id="IPR016161">
    <property type="entry name" value="Ald_DH/histidinol_DH"/>
</dbReference>
<dbReference type="InterPro" id="IPR016162">
    <property type="entry name" value="Ald_DH_N"/>
</dbReference>
<comment type="caution">
    <text evidence="5">The sequence shown here is derived from an EMBL/GenBank/DDBJ whole genome shotgun (WGS) entry which is preliminary data.</text>
</comment>
<dbReference type="Gene3D" id="3.40.605.10">
    <property type="entry name" value="Aldehyde Dehydrogenase, Chain A, domain 1"/>
    <property type="match status" value="1"/>
</dbReference>
<dbReference type="EMBL" id="JAGIQL010000185">
    <property type="protein sequence ID" value="MBP0461402.1"/>
    <property type="molecule type" value="Genomic_DNA"/>
</dbReference>
<dbReference type="PANTHER" id="PTHR42986">
    <property type="entry name" value="BENZALDEHYDE DEHYDROGENASE YFMT"/>
    <property type="match status" value="1"/>
</dbReference>
<proteinExistence type="inferred from homology"/>
<keyword evidence="6" id="KW-1185">Reference proteome</keyword>
<dbReference type="PROSITE" id="PS00070">
    <property type="entry name" value="ALDEHYDE_DEHYDR_CYS"/>
    <property type="match status" value="1"/>
</dbReference>
<dbReference type="AlphaFoldDB" id="A0A940MHX7"/>
<dbReference type="InterPro" id="IPR016163">
    <property type="entry name" value="Ald_DH_C"/>
</dbReference>
<evidence type="ECO:0000256" key="1">
    <source>
        <dbReference type="ARBA" id="ARBA00009986"/>
    </source>
</evidence>
<evidence type="ECO:0000313" key="5">
    <source>
        <dbReference type="EMBL" id="MBP0461402.1"/>
    </source>
</evidence>
<gene>
    <name evidence="5" type="ORF">JFN87_28655</name>
</gene>
<dbReference type="PANTHER" id="PTHR42986:SF1">
    <property type="entry name" value="BENZALDEHYDE DEHYDROGENASE YFMT"/>
    <property type="match status" value="1"/>
</dbReference>
<dbReference type="Gene3D" id="3.40.309.10">
    <property type="entry name" value="Aldehyde Dehydrogenase, Chain A, domain 2"/>
    <property type="match status" value="1"/>
</dbReference>
<organism evidence="5 6">
    <name type="scientific">Streptomyces montanisoli</name>
    <dbReference type="NCBI Taxonomy" id="2798581"/>
    <lineage>
        <taxon>Bacteria</taxon>
        <taxon>Bacillati</taxon>
        <taxon>Actinomycetota</taxon>
        <taxon>Actinomycetes</taxon>
        <taxon>Kitasatosporales</taxon>
        <taxon>Streptomycetaceae</taxon>
        <taxon>Streptomyces</taxon>
    </lineage>
</organism>
<name>A0A940MHX7_9ACTN</name>
<protein>
    <submittedName>
        <fullName evidence="5">Aldehyde dehydrogenase family protein</fullName>
    </submittedName>
</protein>
<evidence type="ECO:0000313" key="6">
    <source>
        <dbReference type="Proteomes" id="UP000670475"/>
    </source>
</evidence>
<dbReference type="Proteomes" id="UP000670475">
    <property type="component" value="Unassembled WGS sequence"/>
</dbReference>
<feature type="domain" description="Aldehyde dehydrogenase" evidence="4">
    <location>
        <begin position="24"/>
        <end position="477"/>
    </location>
</feature>
<comment type="similarity">
    <text evidence="1">Belongs to the aldehyde dehydrogenase family.</text>
</comment>
<sequence>MSSFTELGHQYIDGEWRAGTGSWEIIDFDPYTGEKLAAITVATVKEVDAAYEAARRAQDGWARSSPYDRRRVFERAVRVIEDRAEEFAEVLTAELGGNRAKSAVELDSACEHLRAAMSMAVAADGALFPSPEAGRENRVFRRPVGVVTVLSPYNFPLATALMSVAPALALGNAVVLKPNQNSPVSGGGMVAKIFEEAGLPAGLLNILITDIAEIGDALIEHPVPKVISFAGSDAVGRHVAELAARHLKRTALQLSNNAAFVVLDDVRGERLDYAVRAAVSSRFFYQGQVCMAANRILVDRSVEAEFTEKFVAAVRALKVGDPRDPGTHLGPLINAKQVDAVRTIVKQALDEGATALVHGASYGNFVEPTVLTGLPERSPVMRQEIFGPVALLAAFDGEEDGIRMANDTPYGLTTAVHTADLERGVRVARRIGAGMVHVNSTTNLQDVTVMFGGEGLSGLGRLNGRHSVDLFSTEQWVSVREDMPEVPL</sequence>
<evidence type="ECO:0000256" key="3">
    <source>
        <dbReference type="ARBA" id="ARBA00023027"/>
    </source>
</evidence>
<keyword evidence="3" id="KW-0520">NAD</keyword>
<dbReference type="InterPro" id="IPR015590">
    <property type="entry name" value="Aldehyde_DH_dom"/>
</dbReference>
<evidence type="ECO:0000256" key="2">
    <source>
        <dbReference type="ARBA" id="ARBA00023002"/>
    </source>
</evidence>
<evidence type="ECO:0000259" key="4">
    <source>
        <dbReference type="Pfam" id="PF00171"/>
    </source>
</evidence>
<keyword evidence="2" id="KW-0560">Oxidoreductase</keyword>
<reference evidence="5" key="1">
    <citation type="submission" date="2021-03" db="EMBL/GenBank/DDBJ databases">
        <title>Whole genome sequence of Streptomyces bomunensis MMS17-BM035.</title>
        <authorList>
            <person name="Lee J.H."/>
        </authorList>
    </citation>
    <scope>NUCLEOTIDE SEQUENCE</scope>
    <source>
        <strain evidence="5">MMS17-BM035</strain>
    </source>
</reference>
<dbReference type="SUPFAM" id="SSF53720">
    <property type="entry name" value="ALDH-like"/>
    <property type="match status" value="1"/>
</dbReference>
<dbReference type="Pfam" id="PF00171">
    <property type="entry name" value="Aldedh"/>
    <property type="match status" value="1"/>
</dbReference>
<dbReference type="FunFam" id="3.40.309.10:FF:000009">
    <property type="entry name" value="Aldehyde dehydrogenase A"/>
    <property type="match status" value="1"/>
</dbReference>
<accession>A0A940MHX7</accession>